<evidence type="ECO:0000256" key="1">
    <source>
        <dbReference type="SAM" id="Phobius"/>
    </source>
</evidence>
<gene>
    <name evidence="2" type="ORF">K7J14_05630</name>
</gene>
<dbReference type="Pfam" id="PF07784">
    <property type="entry name" value="DUF1622"/>
    <property type="match status" value="1"/>
</dbReference>
<dbReference type="PANTHER" id="PTHR38468:SF1">
    <property type="entry name" value="SLL0939 PROTEIN"/>
    <property type="match status" value="1"/>
</dbReference>
<dbReference type="InterPro" id="IPR012427">
    <property type="entry name" value="DUF1622"/>
</dbReference>
<dbReference type="Proteomes" id="UP001198163">
    <property type="component" value="Unassembled WGS sequence"/>
</dbReference>
<feature type="transmembrane region" description="Helical" evidence="1">
    <location>
        <begin position="54"/>
        <end position="75"/>
    </location>
</feature>
<dbReference type="PANTHER" id="PTHR38468">
    <property type="entry name" value="SLL0939 PROTEIN"/>
    <property type="match status" value="1"/>
</dbReference>
<sequence length="118" mass="13366">MYFLEIISVIISIISVCVVIYGTAIAFGHFLVNELNRARGLYTIHKLRVLRADLGTYLLLGLELLIASDVLKTIVEPGLNELMILGGIVILRTVLSFFLDREIRLLEQEARQFPKMPH</sequence>
<keyword evidence="3" id="KW-1185">Reference proteome</keyword>
<proteinExistence type="predicted"/>
<organism evidence="2 3">
    <name type="scientific">Teretinema zuelzerae</name>
    <dbReference type="NCBI Taxonomy" id="156"/>
    <lineage>
        <taxon>Bacteria</taxon>
        <taxon>Pseudomonadati</taxon>
        <taxon>Spirochaetota</taxon>
        <taxon>Spirochaetia</taxon>
        <taxon>Spirochaetales</taxon>
        <taxon>Treponemataceae</taxon>
        <taxon>Teretinema</taxon>
    </lineage>
</organism>
<protein>
    <submittedName>
        <fullName evidence="2">DUF1622 domain-containing protein</fullName>
    </submittedName>
</protein>
<keyword evidence="1" id="KW-0472">Membrane</keyword>
<dbReference type="AlphaFoldDB" id="A0AAE3EH96"/>
<name>A0AAE3EH96_9SPIR</name>
<dbReference type="EMBL" id="JAINWA010000001">
    <property type="protein sequence ID" value="MCD1654180.1"/>
    <property type="molecule type" value="Genomic_DNA"/>
</dbReference>
<reference evidence="2" key="1">
    <citation type="submission" date="2021-08" db="EMBL/GenBank/DDBJ databases">
        <title>Comparative analyses of Brucepasteria parasyntrophica and Teretinema zuelzerae.</title>
        <authorList>
            <person name="Song Y."/>
            <person name="Brune A."/>
        </authorList>
    </citation>
    <scope>NUCLEOTIDE SEQUENCE</scope>
    <source>
        <strain evidence="2">DSM 1903</strain>
    </source>
</reference>
<accession>A0AAE3EH96</accession>
<comment type="caution">
    <text evidence="2">The sequence shown here is derived from an EMBL/GenBank/DDBJ whole genome shotgun (WGS) entry which is preliminary data.</text>
</comment>
<keyword evidence="1" id="KW-1133">Transmembrane helix</keyword>
<feature type="transmembrane region" description="Helical" evidence="1">
    <location>
        <begin position="81"/>
        <end position="99"/>
    </location>
</feature>
<feature type="transmembrane region" description="Helical" evidence="1">
    <location>
        <begin position="6"/>
        <end position="33"/>
    </location>
</feature>
<keyword evidence="1" id="KW-0812">Transmembrane</keyword>
<evidence type="ECO:0000313" key="2">
    <source>
        <dbReference type="EMBL" id="MCD1654180.1"/>
    </source>
</evidence>
<evidence type="ECO:0000313" key="3">
    <source>
        <dbReference type="Proteomes" id="UP001198163"/>
    </source>
</evidence>